<name>C0EIX2_9FIRM</name>
<dbReference type="HOGENOM" id="CLU_2823533_0_0_9"/>
<keyword evidence="2" id="KW-1185">Reference proteome</keyword>
<dbReference type="EMBL" id="ACEC01000131">
    <property type="protein sequence ID" value="EEG28578.1"/>
    <property type="molecule type" value="Genomic_DNA"/>
</dbReference>
<dbReference type="AlphaFoldDB" id="C0EIX2"/>
<reference evidence="1 2" key="2">
    <citation type="submission" date="2009-02" db="EMBL/GenBank/DDBJ databases">
        <title>Draft genome sequence of Clostridium methylpentosum (DSM 5476).</title>
        <authorList>
            <person name="Sudarsanam P."/>
            <person name="Ley R."/>
            <person name="Guruge J."/>
            <person name="Turnbaugh P.J."/>
            <person name="Mahowald M."/>
            <person name="Liep D."/>
            <person name="Gordon J."/>
        </authorList>
    </citation>
    <scope>NUCLEOTIDE SEQUENCE [LARGE SCALE GENOMIC DNA]</scope>
    <source>
        <strain evidence="1 2">DSM 5476</strain>
    </source>
</reference>
<gene>
    <name evidence="1" type="ORF">CLOSTMETH_03818</name>
</gene>
<reference evidence="1 2" key="1">
    <citation type="submission" date="2009-01" db="EMBL/GenBank/DDBJ databases">
        <authorList>
            <person name="Fulton L."/>
            <person name="Clifton S."/>
            <person name="Fulton B."/>
            <person name="Xu J."/>
            <person name="Minx P."/>
            <person name="Pepin K.H."/>
            <person name="Johnson M."/>
            <person name="Bhonagiri V."/>
            <person name="Nash W.E."/>
            <person name="Mardis E.R."/>
            <person name="Wilson R.K."/>
        </authorList>
    </citation>
    <scope>NUCLEOTIDE SEQUENCE [LARGE SCALE GENOMIC DNA]</scope>
    <source>
        <strain evidence="1 2">DSM 5476</strain>
    </source>
</reference>
<evidence type="ECO:0000313" key="2">
    <source>
        <dbReference type="Proteomes" id="UP000003340"/>
    </source>
</evidence>
<dbReference type="Proteomes" id="UP000003340">
    <property type="component" value="Unassembled WGS sequence"/>
</dbReference>
<organism evidence="1 2">
    <name type="scientific">[Clostridium] methylpentosum DSM 5476</name>
    <dbReference type="NCBI Taxonomy" id="537013"/>
    <lineage>
        <taxon>Bacteria</taxon>
        <taxon>Bacillati</taxon>
        <taxon>Bacillota</taxon>
        <taxon>Clostridia</taxon>
        <taxon>Eubacteriales</taxon>
        <taxon>Oscillospiraceae</taxon>
        <taxon>Oscillospiraceae incertae sedis</taxon>
    </lineage>
</organism>
<evidence type="ECO:0000313" key="1">
    <source>
        <dbReference type="EMBL" id="EEG28578.1"/>
    </source>
</evidence>
<sequence length="66" mass="7567">MRRKSLTDFGWRIDYCEIFCCQITDHIGVNSTSYSRKNTASSRANIASSIRRNHSLRNTADQQAIT</sequence>
<proteinExistence type="predicted"/>
<accession>C0EIX2</accession>
<comment type="caution">
    <text evidence="1">The sequence shown here is derived from an EMBL/GenBank/DDBJ whole genome shotgun (WGS) entry which is preliminary data.</text>
</comment>
<protein>
    <submittedName>
        <fullName evidence="1">Uncharacterized protein</fullName>
    </submittedName>
</protein>